<dbReference type="RefSeq" id="WP_133879678.1">
    <property type="nucleotide sequence ID" value="NZ_MWIN01000022.1"/>
</dbReference>
<keyword evidence="2" id="KW-0805">Transcription regulation</keyword>
<organism evidence="8 9">
    <name type="scientific">Panacagrimonas perspica</name>
    <dbReference type="NCBI Taxonomy" id="381431"/>
    <lineage>
        <taxon>Bacteria</taxon>
        <taxon>Pseudomonadati</taxon>
        <taxon>Pseudomonadota</taxon>
        <taxon>Gammaproteobacteria</taxon>
        <taxon>Nevskiales</taxon>
        <taxon>Nevskiaceae</taxon>
        <taxon>Panacagrimonas</taxon>
    </lineage>
</organism>
<evidence type="ECO:0000256" key="6">
    <source>
        <dbReference type="SAM" id="MobiDB-lite"/>
    </source>
</evidence>
<dbReference type="PROSITE" id="PS50977">
    <property type="entry name" value="HTH_TETR_2"/>
    <property type="match status" value="1"/>
</dbReference>
<dbReference type="PANTHER" id="PTHR30055:SF175">
    <property type="entry name" value="HTH-TYPE TRANSCRIPTIONAL REPRESSOR KSTR2"/>
    <property type="match status" value="1"/>
</dbReference>
<dbReference type="GO" id="GO:0003700">
    <property type="term" value="F:DNA-binding transcription factor activity"/>
    <property type="evidence" value="ECO:0007669"/>
    <property type="project" value="TreeGrafter"/>
</dbReference>
<evidence type="ECO:0000259" key="7">
    <source>
        <dbReference type="PROSITE" id="PS50977"/>
    </source>
</evidence>
<feature type="domain" description="HTH tetR-type" evidence="7">
    <location>
        <begin position="38"/>
        <end position="98"/>
    </location>
</feature>
<evidence type="ECO:0000256" key="4">
    <source>
        <dbReference type="ARBA" id="ARBA00023163"/>
    </source>
</evidence>
<dbReference type="PRINTS" id="PR00455">
    <property type="entry name" value="HTHTETR"/>
</dbReference>
<protein>
    <submittedName>
        <fullName evidence="8">TetR family transcriptional regulator</fullName>
    </submittedName>
</protein>
<dbReference type="EMBL" id="SOBT01000008">
    <property type="protein sequence ID" value="TDU31057.1"/>
    <property type="molecule type" value="Genomic_DNA"/>
</dbReference>
<dbReference type="OrthoDB" id="5293556at2"/>
<dbReference type="Pfam" id="PF00440">
    <property type="entry name" value="TetR_N"/>
    <property type="match status" value="1"/>
</dbReference>
<dbReference type="GO" id="GO:0000976">
    <property type="term" value="F:transcription cis-regulatory region binding"/>
    <property type="evidence" value="ECO:0007669"/>
    <property type="project" value="TreeGrafter"/>
</dbReference>
<feature type="region of interest" description="Disordered" evidence="6">
    <location>
        <begin position="1"/>
        <end position="31"/>
    </location>
</feature>
<dbReference type="AlphaFoldDB" id="A0A4S3K1I3"/>
<dbReference type="SUPFAM" id="SSF46689">
    <property type="entry name" value="Homeodomain-like"/>
    <property type="match status" value="1"/>
</dbReference>
<dbReference type="Proteomes" id="UP000295341">
    <property type="component" value="Unassembled WGS sequence"/>
</dbReference>
<dbReference type="SUPFAM" id="SSF48498">
    <property type="entry name" value="Tetracyclin repressor-like, C-terminal domain"/>
    <property type="match status" value="1"/>
</dbReference>
<evidence type="ECO:0000256" key="2">
    <source>
        <dbReference type="ARBA" id="ARBA00023015"/>
    </source>
</evidence>
<evidence type="ECO:0000256" key="3">
    <source>
        <dbReference type="ARBA" id="ARBA00023125"/>
    </source>
</evidence>
<keyword evidence="1" id="KW-0678">Repressor</keyword>
<keyword evidence="9" id="KW-1185">Reference proteome</keyword>
<dbReference type="Gene3D" id="1.10.10.60">
    <property type="entry name" value="Homeodomain-like"/>
    <property type="match status" value="1"/>
</dbReference>
<gene>
    <name evidence="8" type="ORF">DFR24_0415</name>
</gene>
<feature type="compositionally biased region" description="Basic residues" evidence="6">
    <location>
        <begin position="1"/>
        <end position="17"/>
    </location>
</feature>
<evidence type="ECO:0000256" key="1">
    <source>
        <dbReference type="ARBA" id="ARBA00022491"/>
    </source>
</evidence>
<sequence>MTTAKRKKGSTPGRRKAAGGDAPRLPLHPAFDRDDQFQKRRQVLVQIAIHLFNRHGFHATSMEAIATEVGLTKGTLYHYYDSKTDLASDCVLESVADGLRMAQKAHEGGGNGLQKLERYLHLQFETLAGRGGSSWMLADISVLSEPQQAEARKRSRVVDALVQKMLEEGVADGSIVSVDPKVAEFFLMGALNWLPRWYSPEGSMSSSDLASLFIRMMFDGLRAKT</sequence>
<dbReference type="InterPro" id="IPR001647">
    <property type="entry name" value="HTH_TetR"/>
</dbReference>
<dbReference type="InterPro" id="IPR050109">
    <property type="entry name" value="HTH-type_TetR-like_transc_reg"/>
</dbReference>
<dbReference type="PANTHER" id="PTHR30055">
    <property type="entry name" value="HTH-TYPE TRANSCRIPTIONAL REGULATOR RUTR"/>
    <property type="match status" value="1"/>
</dbReference>
<feature type="DNA-binding region" description="H-T-H motif" evidence="5">
    <location>
        <begin position="61"/>
        <end position="80"/>
    </location>
</feature>
<proteinExistence type="predicted"/>
<dbReference type="Pfam" id="PF17932">
    <property type="entry name" value="TetR_C_24"/>
    <property type="match status" value="1"/>
</dbReference>
<evidence type="ECO:0000256" key="5">
    <source>
        <dbReference type="PROSITE-ProRule" id="PRU00335"/>
    </source>
</evidence>
<evidence type="ECO:0000313" key="8">
    <source>
        <dbReference type="EMBL" id="TDU31057.1"/>
    </source>
</evidence>
<accession>A0A4S3K1I3</accession>
<dbReference type="InterPro" id="IPR041490">
    <property type="entry name" value="KstR2_TetR_C"/>
</dbReference>
<evidence type="ECO:0000313" key="9">
    <source>
        <dbReference type="Proteomes" id="UP000295341"/>
    </source>
</evidence>
<name>A0A4S3K1I3_9GAMM</name>
<dbReference type="InterPro" id="IPR009057">
    <property type="entry name" value="Homeodomain-like_sf"/>
</dbReference>
<dbReference type="InterPro" id="IPR036271">
    <property type="entry name" value="Tet_transcr_reg_TetR-rel_C_sf"/>
</dbReference>
<keyword evidence="4" id="KW-0804">Transcription</keyword>
<dbReference type="Gene3D" id="1.10.357.10">
    <property type="entry name" value="Tetracycline Repressor, domain 2"/>
    <property type="match status" value="1"/>
</dbReference>
<comment type="caution">
    <text evidence="8">The sequence shown here is derived from an EMBL/GenBank/DDBJ whole genome shotgun (WGS) entry which is preliminary data.</text>
</comment>
<keyword evidence="3 5" id="KW-0238">DNA-binding</keyword>
<reference evidence="8 9" key="1">
    <citation type="submission" date="2019-03" db="EMBL/GenBank/DDBJ databases">
        <title>Genomic Encyclopedia of Type Strains, Phase IV (KMG-IV): sequencing the most valuable type-strain genomes for metagenomic binning, comparative biology and taxonomic classification.</title>
        <authorList>
            <person name="Goeker M."/>
        </authorList>
    </citation>
    <scope>NUCLEOTIDE SEQUENCE [LARGE SCALE GENOMIC DNA]</scope>
    <source>
        <strain evidence="8 9">DSM 26377</strain>
    </source>
</reference>